<sequence length="40" mass="4243">MFLEGGRLLSGQQSSTSSRLLYDGLPCILGSARSSTLRPS</sequence>
<gene>
    <name evidence="1" type="ORF">L195_g061253</name>
</gene>
<name>A0A2K3K8P3_TRIPR</name>
<proteinExistence type="predicted"/>
<protein>
    <submittedName>
        <fullName evidence="1">Uncharacterized protein</fullName>
    </submittedName>
</protein>
<feature type="non-terminal residue" evidence="1">
    <location>
        <position position="40"/>
    </location>
</feature>
<dbReference type="AlphaFoldDB" id="A0A2K3K8P3"/>
<reference evidence="1 2" key="2">
    <citation type="journal article" date="2017" name="Front. Plant Sci.">
        <title>Gene Classification and Mining of Molecular Markers Useful in Red Clover (Trifolium pratense) Breeding.</title>
        <authorList>
            <person name="Istvanek J."/>
            <person name="Dluhosova J."/>
            <person name="Dluhos P."/>
            <person name="Patkova L."/>
            <person name="Nedelnik J."/>
            <person name="Repkova J."/>
        </authorList>
    </citation>
    <scope>NUCLEOTIDE SEQUENCE [LARGE SCALE GENOMIC DNA]</scope>
    <source>
        <strain evidence="2">cv. Tatra</strain>
        <tissue evidence="1">Young leaves</tissue>
    </source>
</reference>
<evidence type="ECO:0000313" key="1">
    <source>
        <dbReference type="EMBL" id="PNX62660.1"/>
    </source>
</evidence>
<dbReference type="EMBL" id="ASHM01149474">
    <property type="protein sequence ID" value="PNX62660.1"/>
    <property type="molecule type" value="Genomic_DNA"/>
</dbReference>
<reference evidence="1 2" key="1">
    <citation type="journal article" date="2014" name="Am. J. Bot.">
        <title>Genome assembly and annotation for red clover (Trifolium pratense; Fabaceae).</title>
        <authorList>
            <person name="Istvanek J."/>
            <person name="Jaros M."/>
            <person name="Krenek A."/>
            <person name="Repkova J."/>
        </authorList>
    </citation>
    <scope>NUCLEOTIDE SEQUENCE [LARGE SCALE GENOMIC DNA]</scope>
    <source>
        <strain evidence="2">cv. Tatra</strain>
        <tissue evidence="1">Young leaves</tissue>
    </source>
</reference>
<comment type="caution">
    <text evidence="1">The sequence shown here is derived from an EMBL/GenBank/DDBJ whole genome shotgun (WGS) entry which is preliminary data.</text>
</comment>
<dbReference type="Proteomes" id="UP000236291">
    <property type="component" value="Unassembled WGS sequence"/>
</dbReference>
<accession>A0A2K3K8P3</accession>
<organism evidence="1 2">
    <name type="scientific">Trifolium pratense</name>
    <name type="common">Red clover</name>
    <dbReference type="NCBI Taxonomy" id="57577"/>
    <lineage>
        <taxon>Eukaryota</taxon>
        <taxon>Viridiplantae</taxon>
        <taxon>Streptophyta</taxon>
        <taxon>Embryophyta</taxon>
        <taxon>Tracheophyta</taxon>
        <taxon>Spermatophyta</taxon>
        <taxon>Magnoliopsida</taxon>
        <taxon>eudicotyledons</taxon>
        <taxon>Gunneridae</taxon>
        <taxon>Pentapetalae</taxon>
        <taxon>rosids</taxon>
        <taxon>fabids</taxon>
        <taxon>Fabales</taxon>
        <taxon>Fabaceae</taxon>
        <taxon>Papilionoideae</taxon>
        <taxon>50 kb inversion clade</taxon>
        <taxon>NPAAA clade</taxon>
        <taxon>Hologalegina</taxon>
        <taxon>IRL clade</taxon>
        <taxon>Trifolieae</taxon>
        <taxon>Trifolium</taxon>
    </lineage>
</organism>
<evidence type="ECO:0000313" key="2">
    <source>
        <dbReference type="Proteomes" id="UP000236291"/>
    </source>
</evidence>